<dbReference type="CDD" id="cd06261">
    <property type="entry name" value="TM_PBP2"/>
    <property type="match status" value="1"/>
</dbReference>
<dbReference type="SUPFAM" id="SSF161098">
    <property type="entry name" value="MetI-like"/>
    <property type="match status" value="1"/>
</dbReference>
<feature type="transmembrane region" description="Helical" evidence="11">
    <location>
        <begin position="138"/>
        <end position="160"/>
    </location>
</feature>
<evidence type="ECO:0000256" key="5">
    <source>
        <dbReference type="ARBA" id="ARBA00022475"/>
    </source>
</evidence>
<comment type="subcellular location">
    <subcellularLocation>
        <location evidence="2 11">Cell membrane</location>
        <topology evidence="2 11">Multi-pass membrane protein</topology>
    </subcellularLocation>
</comment>
<dbReference type="RefSeq" id="WP_369018146.1">
    <property type="nucleotide sequence ID" value="NZ_CP121689.1"/>
</dbReference>
<dbReference type="PANTHER" id="PTHR32243">
    <property type="entry name" value="MALTOSE TRANSPORT SYSTEM PERMEASE-RELATED"/>
    <property type="match status" value="1"/>
</dbReference>
<evidence type="ECO:0000256" key="6">
    <source>
        <dbReference type="ARBA" id="ARBA00022597"/>
    </source>
</evidence>
<evidence type="ECO:0000256" key="2">
    <source>
        <dbReference type="ARBA" id="ARBA00004651"/>
    </source>
</evidence>
<dbReference type="PANTHER" id="PTHR32243:SF50">
    <property type="entry name" value="MALTOSE_MALTODEXTRIN TRANSPORT SYSTEM PERMEASE PROTEIN MALG"/>
    <property type="match status" value="1"/>
</dbReference>
<evidence type="ECO:0000313" key="13">
    <source>
        <dbReference type="EMBL" id="WZL75992.1"/>
    </source>
</evidence>
<feature type="transmembrane region" description="Helical" evidence="11">
    <location>
        <begin position="197"/>
        <end position="220"/>
    </location>
</feature>
<feature type="transmembrane region" description="Helical" evidence="11">
    <location>
        <begin position="12"/>
        <end position="34"/>
    </location>
</feature>
<dbReference type="Pfam" id="PF00528">
    <property type="entry name" value="BPD_transp_1"/>
    <property type="match status" value="1"/>
</dbReference>
<feature type="transmembrane region" description="Helical" evidence="11">
    <location>
        <begin position="240"/>
        <end position="264"/>
    </location>
</feature>
<keyword evidence="9 11" id="KW-0472">Membrane</keyword>
<comment type="function">
    <text evidence="1">Part of the ABC transporter complex MalEFGK involved in maltose/maltodextrin import. Probably responsible for the translocation of the substrate across the membrane.</text>
</comment>
<proteinExistence type="inferred from homology"/>
<protein>
    <recommendedName>
        <fullName evidence="10">Maltose/maltodextrin transport system permease protein MalG</fullName>
    </recommendedName>
</protein>
<keyword evidence="14" id="KW-1185">Reference proteome</keyword>
<evidence type="ECO:0000313" key="14">
    <source>
        <dbReference type="Proteomes" id="UP001461341"/>
    </source>
</evidence>
<keyword evidence="5" id="KW-1003">Cell membrane</keyword>
<accession>A0ABZ2YBM9</accession>
<sequence>MKNKRLLIINSVKTLFVNLLLILVFFFPVVWIFLTSLKTQSEIYAFPISYWPRKITLENYHLVLRGSGFSRYLINSLIVSLGTTLLVVLLAFLGAYFFARTKLKGRKPLLLFVLMISMFPPIAVAPPLFIFFRKVGLINNYLGLILAHSGLFSPIAVWILTNFLKSVPFELEDAAKVDGCGVLGIIKNVILPLSLPGLAATFLIVFVFSWCEFLLSLVLLNQNELRTAVVGIALYPGEYAFPWELISTATFLALLPIIFFVFVFQRLIIGGLTAGAIK</sequence>
<evidence type="ECO:0000256" key="11">
    <source>
        <dbReference type="RuleBase" id="RU363032"/>
    </source>
</evidence>
<dbReference type="Proteomes" id="UP001461341">
    <property type="component" value="Chromosome"/>
</dbReference>
<dbReference type="Gene3D" id="1.10.3720.10">
    <property type="entry name" value="MetI-like"/>
    <property type="match status" value="1"/>
</dbReference>
<keyword evidence="4 11" id="KW-0813">Transport</keyword>
<feature type="transmembrane region" description="Helical" evidence="11">
    <location>
        <begin position="72"/>
        <end position="97"/>
    </location>
</feature>
<dbReference type="InterPro" id="IPR050901">
    <property type="entry name" value="BP-dep_ABC_trans_perm"/>
</dbReference>
<keyword evidence="6" id="KW-0762">Sugar transport</keyword>
<gene>
    <name evidence="13" type="ORF">QBE54_10470</name>
</gene>
<evidence type="ECO:0000256" key="1">
    <source>
        <dbReference type="ARBA" id="ARBA00002264"/>
    </source>
</evidence>
<feature type="transmembrane region" description="Helical" evidence="11">
    <location>
        <begin position="109"/>
        <end position="132"/>
    </location>
</feature>
<organism evidence="13 14">
    <name type="scientific">Thermatribacter velox</name>
    <dbReference type="NCBI Taxonomy" id="3039681"/>
    <lineage>
        <taxon>Bacteria</taxon>
        <taxon>Pseudomonadati</taxon>
        <taxon>Atribacterota</taxon>
        <taxon>Atribacteria</taxon>
        <taxon>Atribacterales</taxon>
        <taxon>Thermatribacteraceae</taxon>
        <taxon>Thermatribacter</taxon>
    </lineage>
</organism>
<feature type="domain" description="ABC transmembrane type-1" evidence="12">
    <location>
        <begin position="73"/>
        <end position="264"/>
    </location>
</feature>
<name>A0ABZ2YBM9_9BACT</name>
<evidence type="ECO:0000256" key="7">
    <source>
        <dbReference type="ARBA" id="ARBA00022692"/>
    </source>
</evidence>
<evidence type="ECO:0000256" key="3">
    <source>
        <dbReference type="ARBA" id="ARBA00009047"/>
    </source>
</evidence>
<evidence type="ECO:0000256" key="8">
    <source>
        <dbReference type="ARBA" id="ARBA00022989"/>
    </source>
</evidence>
<dbReference type="InterPro" id="IPR000515">
    <property type="entry name" value="MetI-like"/>
</dbReference>
<reference evidence="13 14" key="1">
    <citation type="submission" date="2023-03" db="EMBL/GenBank/DDBJ databases">
        <title>Novel Species.</title>
        <authorList>
            <person name="Ma S."/>
        </authorList>
    </citation>
    <scope>NUCLEOTIDE SEQUENCE [LARGE SCALE GENOMIC DNA]</scope>
    <source>
        <strain evidence="13 14">B11</strain>
    </source>
</reference>
<keyword evidence="7 11" id="KW-0812">Transmembrane</keyword>
<dbReference type="PROSITE" id="PS50928">
    <property type="entry name" value="ABC_TM1"/>
    <property type="match status" value="1"/>
</dbReference>
<keyword evidence="8 11" id="KW-1133">Transmembrane helix</keyword>
<evidence type="ECO:0000259" key="12">
    <source>
        <dbReference type="PROSITE" id="PS50928"/>
    </source>
</evidence>
<evidence type="ECO:0000256" key="9">
    <source>
        <dbReference type="ARBA" id="ARBA00023136"/>
    </source>
</evidence>
<dbReference type="InterPro" id="IPR035906">
    <property type="entry name" value="MetI-like_sf"/>
</dbReference>
<comment type="similarity">
    <text evidence="3">Belongs to the binding-protein-dependent transport system permease family. MalFG subfamily.</text>
</comment>
<evidence type="ECO:0000256" key="10">
    <source>
        <dbReference type="ARBA" id="ARBA00041109"/>
    </source>
</evidence>
<dbReference type="EMBL" id="CP121689">
    <property type="protein sequence ID" value="WZL75992.1"/>
    <property type="molecule type" value="Genomic_DNA"/>
</dbReference>
<evidence type="ECO:0000256" key="4">
    <source>
        <dbReference type="ARBA" id="ARBA00022448"/>
    </source>
</evidence>